<evidence type="ECO:0000256" key="2">
    <source>
        <dbReference type="ARBA" id="ARBA00022692"/>
    </source>
</evidence>
<evidence type="ECO:0000313" key="6">
    <source>
        <dbReference type="EMBL" id="GEP61900.1"/>
    </source>
</evidence>
<keyword evidence="7" id="KW-1185">Reference proteome</keyword>
<evidence type="ECO:0000256" key="4">
    <source>
        <dbReference type="ARBA" id="ARBA00023136"/>
    </source>
</evidence>
<evidence type="ECO:0000256" key="3">
    <source>
        <dbReference type="ARBA" id="ARBA00022989"/>
    </source>
</evidence>
<keyword evidence="2 5" id="KW-0812">Transmembrane</keyword>
<protein>
    <recommendedName>
        <fullName evidence="8">ABC transmembrane type-1 domain-containing protein</fullName>
    </recommendedName>
</protein>
<gene>
    <name evidence="6" type="ORF">RSO01_90660</name>
</gene>
<dbReference type="Gene3D" id="1.10.3720.10">
    <property type="entry name" value="MetI-like"/>
    <property type="match status" value="1"/>
</dbReference>
<dbReference type="RefSeq" id="WP_147157178.1">
    <property type="nucleotide sequence ID" value="NZ_BKAJ01000270.1"/>
</dbReference>
<dbReference type="Proteomes" id="UP000321058">
    <property type="component" value="Unassembled WGS sequence"/>
</dbReference>
<dbReference type="OrthoDB" id="7375398at2"/>
<feature type="transmembrane region" description="Helical" evidence="5">
    <location>
        <begin position="131"/>
        <end position="155"/>
    </location>
</feature>
<feature type="transmembrane region" description="Helical" evidence="5">
    <location>
        <begin position="20"/>
        <end position="43"/>
    </location>
</feature>
<sequence length="214" mass="22597">MNALWENLSSDFLPRFLAGMAVNFEIAAIALIIGLALGLLLAAGRLAGGVFTAITVSIIALMRAAPTFVVMFFLLNAIPRDATLFGVPFALSGVMTVALSLVPYSAAYVADAGVDAIRHLRAGATHGALLFLPNVTRAFFVMVMSSSAGAAIGVTEGITVILRQAEQLANFNDRLVLFAIGIVLFGIPLQAGFMLMSLFQRRFGRSTVEEEASA</sequence>
<evidence type="ECO:0000256" key="5">
    <source>
        <dbReference type="SAM" id="Phobius"/>
    </source>
</evidence>
<comment type="caution">
    <text evidence="6">The sequence shown here is derived from an EMBL/GenBank/DDBJ whole genome shotgun (WGS) entry which is preliminary data.</text>
</comment>
<feature type="transmembrane region" description="Helical" evidence="5">
    <location>
        <begin position="87"/>
        <end position="110"/>
    </location>
</feature>
<feature type="transmembrane region" description="Helical" evidence="5">
    <location>
        <begin position="50"/>
        <end position="75"/>
    </location>
</feature>
<evidence type="ECO:0000313" key="7">
    <source>
        <dbReference type="Proteomes" id="UP000321058"/>
    </source>
</evidence>
<keyword evidence="4 5" id="KW-0472">Membrane</keyword>
<accession>A0A512NSH5</accession>
<reference evidence="6 7" key="1">
    <citation type="submission" date="2019-07" db="EMBL/GenBank/DDBJ databases">
        <title>Whole genome shotgun sequence of Reyranella soli NBRC 108950.</title>
        <authorList>
            <person name="Hosoyama A."/>
            <person name="Uohara A."/>
            <person name="Ohji S."/>
            <person name="Ichikawa N."/>
        </authorList>
    </citation>
    <scope>NUCLEOTIDE SEQUENCE [LARGE SCALE GENOMIC DNA]</scope>
    <source>
        <strain evidence="6 7">NBRC 108950</strain>
    </source>
</reference>
<keyword evidence="3 5" id="KW-1133">Transmembrane helix</keyword>
<dbReference type="InterPro" id="IPR035906">
    <property type="entry name" value="MetI-like_sf"/>
</dbReference>
<proteinExistence type="predicted"/>
<comment type="subcellular location">
    <subcellularLocation>
        <location evidence="1">Membrane</location>
        <topology evidence="1">Multi-pass membrane protein</topology>
    </subcellularLocation>
</comment>
<organism evidence="6 7">
    <name type="scientific">Reyranella soli</name>
    <dbReference type="NCBI Taxonomy" id="1230389"/>
    <lineage>
        <taxon>Bacteria</taxon>
        <taxon>Pseudomonadati</taxon>
        <taxon>Pseudomonadota</taxon>
        <taxon>Alphaproteobacteria</taxon>
        <taxon>Hyphomicrobiales</taxon>
        <taxon>Reyranellaceae</taxon>
        <taxon>Reyranella</taxon>
    </lineage>
</organism>
<dbReference type="EMBL" id="BKAJ01000270">
    <property type="protein sequence ID" value="GEP61900.1"/>
    <property type="molecule type" value="Genomic_DNA"/>
</dbReference>
<name>A0A512NSH5_9HYPH</name>
<evidence type="ECO:0000256" key="1">
    <source>
        <dbReference type="ARBA" id="ARBA00004141"/>
    </source>
</evidence>
<dbReference type="GO" id="GO:0016020">
    <property type="term" value="C:membrane"/>
    <property type="evidence" value="ECO:0007669"/>
    <property type="project" value="UniProtKB-SubCell"/>
</dbReference>
<dbReference type="AlphaFoldDB" id="A0A512NSH5"/>
<evidence type="ECO:0008006" key="8">
    <source>
        <dbReference type="Google" id="ProtNLM"/>
    </source>
</evidence>
<feature type="transmembrane region" description="Helical" evidence="5">
    <location>
        <begin position="175"/>
        <end position="196"/>
    </location>
</feature>
<dbReference type="SUPFAM" id="SSF161098">
    <property type="entry name" value="MetI-like"/>
    <property type="match status" value="1"/>
</dbReference>